<proteinExistence type="predicted"/>
<keyword evidence="2" id="KW-0812">Transmembrane</keyword>
<name>A0AAD3RVA9_9RHOB</name>
<accession>A0AAD3RVA9</accession>
<feature type="transmembrane region" description="Helical" evidence="2">
    <location>
        <begin position="54"/>
        <end position="80"/>
    </location>
</feature>
<dbReference type="Proteomes" id="UP001143349">
    <property type="component" value="Unassembled WGS sequence"/>
</dbReference>
<protein>
    <submittedName>
        <fullName evidence="3">Uncharacterized protein</fullName>
    </submittedName>
</protein>
<dbReference type="EMBL" id="BSFH01000096">
    <property type="protein sequence ID" value="GLK65835.1"/>
    <property type="molecule type" value="Genomic_DNA"/>
</dbReference>
<sequence length="231" mass="25088">MSFLLAIKWSLGAFAVKLILGFLSMGALGAALYYLCYPILAPFYGNLNNWSGDWVWSATIWAGMLWSVSFLAAGALNLQLEGQGISAPWRGGVYLAVLWGGALAIWGLLLVTQYVPAEESRRTAPIECGNGNRRYVEVGLAAVFEPAPRLIDGPRCLKSAWNSDMVAMAELAPDFKPEGMAFSPGNEPLEAPLGQMLRSVRKRSRASPGRNSRSPAHSPPGKRVSPFIWFA</sequence>
<comment type="caution">
    <text evidence="3">The sequence shown here is derived from an EMBL/GenBank/DDBJ whole genome shotgun (WGS) entry which is preliminary data.</text>
</comment>
<reference evidence="3" key="1">
    <citation type="journal article" date="2014" name="Int. J. Syst. Evol. Microbiol.">
        <title>Complete genome sequence of Corynebacterium casei LMG S-19264T (=DSM 44701T), isolated from a smear-ripened cheese.</title>
        <authorList>
            <consortium name="US DOE Joint Genome Institute (JGI-PGF)"/>
            <person name="Walter F."/>
            <person name="Albersmeier A."/>
            <person name="Kalinowski J."/>
            <person name="Ruckert C."/>
        </authorList>
    </citation>
    <scope>NUCLEOTIDE SEQUENCE</scope>
    <source>
        <strain evidence="3">VKM B-2222</strain>
    </source>
</reference>
<evidence type="ECO:0000313" key="3">
    <source>
        <dbReference type="EMBL" id="GLK65835.1"/>
    </source>
</evidence>
<reference evidence="3" key="2">
    <citation type="submission" date="2023-01" db="EMBL/GenBank/DDBJ databases">
        <authorList>
            <person name="Sun Q."/>
            <person name="Evtushenko L."/>
        </authorList>
    </citation>
    <scope>NUCLEOTIDE SEQUENCE</scope>
    <source>
        <strain evidence="3">VKM B-2222</strain>
    </source>
</reference>
<evidence type="ECO:0000256" key="2">
    <source>
        <dbReference type="SAM" id="Phobius"/>
    </source>
</evidence>
<feature type="transmembrane region" description="Helical" evidence="2">
    <location>
        <begin position="92"/>
        <end position="115"/>
    </location>
</feature>
<keyword evidence="2" id="KW-1133">Transmembrane helix</keyword>
<organism evidence="3 4">
    <name type="scientific">Paracoccus kondratievae</name>
    <dbReference type="NCBI Taxonomy" id="135740"/>
    <lineage>
        <taxon>Bacteria</taxon>
        <taxon>Pseudomonadati</taxon>
        <taxon>Pseudomonadota</taxon>
        <taxon>Alphaproteobacteria</taxon>
        <taxon>Rhodobacterales</taxon>
        <taxon>Paracoccaceae</taxon>
        <taxon>Paracoccus</taxon>
    </lineage>
</organism>
<evidence type="ECO:0000313" key="4">
    <source>
        <dbReference type="Proteomes" id="UP001143349"/>
    </source>
</evidence>
<feature type="region of interest" description="Disordered" evidence="1">
    <location>
        <begin position="200"/>
        <end position="231"/>
    </location>
</feature>
<evidence type="ECO:0000256" key="1">
    <source>
        <dbReference type="SAM" id="MobiDB-lite"/>
    </source>
</evidence>
<dbReference type="RefSeq" id="WP_271180239.1">
    <property type="nucleotide sequence ID" value="NZ_BSFH01000096.1"/>
</dbReference>
<keyword evidence="2" id="KW-0472">Membrane</keyword>
<gene>
    <name evidence="3" type="ORF">GCM10017635_33120</name>
</gene>
<feature type="transmembrane region" description="Helical" evidence="2">
    <location>
        <begin position="12"/>
        <end position="34"/>
    </location>
</feature>
<dbReference type="AlphaFoldDB" id="A0AAD3RVA9"/>
<keyword evidence="4" id="KW-1185">Reference proteome</keyword>